<organism evidence="11 12">
    <name type="scientific">Acrasis kona</name>
    <dbReference type="NCBI Taxonomy" id="1008807"/>
    <lineage>
        <taxon>Eukaryota</taxon>
        <taxon>Discoba</taxon>
        <taxon>Heterolobosea</taxon>
        <taxon>Tetramitia</taxon>
        <taxon>Eutetramitia</taxon>
        <taxon>Acrasidae</taxon>
        <taxon>Acrasis</taxon>
    </lineage>
</organism>
<evidence type="ECO:0000256" key="1">
    <source>
        <dbReference type="ARBA" id="ARBA00004141"/>
    </source>
</evidence>
<feature type="region of interest" description="Disordered" evidence="8">
    <location>
        <begin position="560"/>
        <end position="579"/>
    </location>
</feature>
<name>A0AAW2ZC00_9EUKA</name>
<dbReference type="PANTHER" id="PTHR43029:SF10">
    <property type="entry name" value="AMMONIUM TRANSPORTER MEP2"/>
    <property type="match status" value="1"/>
</dbReference>
<dbReference type="AlphaFoldDB" id="A0AAW2ZC00"/>
<feature type="transmembrane region" description="Helical" evidence="9">
    <location>
        <begin position="281"/>
        <end position="298"/>
    </location>
</feature>
<feature type="transmembrane region" description="Helical" evidence="9">
    <location>
        <begin position="178"/>
        <end position="201"/>
    </location>
</feature>
<feature type="transmembrane region" description="Helical" evidence="9">
    <location>
        <begin position="26"/>
        <end position="46"/>
    </location>
</feature>
<feature type="transmembrane region" description="Helical" evidence="9">
    <location>
        <begin position="118"/>
        <end position="138"/>
    </location>
</feature>
<evidence type="ECO:0000313" key="12">
    <source>
        <dbReference type="Proteomes" id="UP001431209"/>
    </source>
</evidence>
<accession>A0AAW2ZC00</accession>
<feature type="transmembrane region" description="Helical" evidence="9">
    <location>
        <begin position="438"/>
        <end position="463"/>
    </location>
</feature>
<evidence type="ECO:0000256" key="4">
    <source>
        <dbReference type="ARBA" id="ARBA00022692"/>
    </source>
</evidence>
<feature type="domain" description="Ammonium transporter AmtB-like" evidence="10">
    <location>
        <begin position="273"/>
        <end position="490"/>
    </location>
</feature>
<protein>
    <submittedName>
        <fullName evidence="11">Ammonium transporter</fullName>
    </submittedName>
</protein>
<evidence type="ECO:0000256" key="5">
    <source>
        <dbReference type="ARBA" id="ARBA00022989"/>
    </source>
</evidence>
<keyword evidence="6 9" id="KW-0472">Membrane</keyword>
<sequence>MNSTNVPSTNGTDVIPFIPNTGDTSFMMVSVALVFIMTPGLGFFYAGMVGAKSITGTLLQSLTAVTIVLVQWWFIGYTLAFGPGGGPIVGSLKYFMLLDDEIYTSAHPAAPTVPNSCYMSYQAMFATITPALITGSMAERVHFRTYLLFLLLWSTLVYCFVAHWVWSPDGWLFKLGIMDLAGGLPVHTASGMSGLVFSILLQRRNGYNSWLDVIKDKIKNFLLGIFCRSKRKTVRRRSVTDEYPSTDVSSSTSPSSDVISELTHDDDFVLEENFDADKQNIPFVVLGAGLLWFGWLGFNSASTVQSGRYASVALANTNFAAAAGSLAYMIYDWIVDGRPTALSICNGCVIGLVAITPSAGFVFPTVAIFIGFSAGMIVAVVIKIKVNIIDDTLDAFAIHGVGGAYGVLCTSLFGQKVVPALGGSLVNGGWSDGNWAQLGVHVAGIAATAGWAIVMTTIIYFILEKIPGLGWSMSKKEQIKGLDAMEHGDEQNVLTKQEKEIMNRMEKKGRLFNIVRNMKKRSKRKVVQKNIELEETKINIEVESSETPIEKRKSLFPSFYVNNSPTTPSSPTPLVRFTE</sequence>
<dbReference type="Pfam" id="PF00909">
    <property type="entry name" value="Ammonium_transp"/>
    <property type="match status" value="2"/>
</dbReference>
<evidence type="ECO:0000256" key="9">
    <source>
        <dbReference type="SAM" id="Phobius"/>
    </source>
</evidence>
<evidence type="ECO:0000256" key="6">
    <source>
        <dbReference type="ARBA" id="ARBA00023136"/>
    </source>
</evidence>
<feature type="transmembrane region" description="Helical" evidence="9">
    <location>
        <begin position="361"/>
        <end position="384"/>
    </location>
</feature>
<feature type="compositionally biased region" description="Low complexity" evidence="8">
    <location>
        <begin position="564"/>
        <end position="573"/>
    </location>
</feature>
<evidence type="ECO:0000313" key="11">
    <source>
        <dbReference type="EMBL" id="KAL0486563.1"/>
    </source>
</evidence>
<proteinExistence type="inferred from homology"/>
<evidence type="ECO:0000256" key="2">
    <source>
        <dbReference type="ARBA" id="ARBA00005887"/>
    </source>
</evidence>
<dbReference type="Proteomes" id="UP001431209">
    <property type="component" value="Unassembled WGS sequence"/>
</dbReference>
<comment type="caution">
    <text evidence="11">The sequence shown here is derived from an EMBL/GenBank/DDBJ whole genome shotgun (WGS) entry which is preliminary data.</text>
</comment>
<evidence type="ECO:0000256" key="3">
    <source>
        <dbReference type="ARBA" id="ARBA00022448"/>
    </source>
</evidence>
<feature type="domain" description="Ammonium transporter AmtB-like" evidence="10">
    <location>
        <begin position="26"/>
        <end position="208"/>
    </location>
</feature>
<comment type="subcellular location">
    <subcellularLocation>
        <location evidence="1">Membrane</location>
        <topology evidence="1">Multi-pass membrane protein</topology>
    </subcellularLocation>
</comment>
<dbReference type="EMBL" id="JAOPGA020001244">
    <property type="protein sequence ID" value="KAL0486563.1"/>
    <property type="molecule type" value="Genomic_DNA"/>
</dbReference>
<evidence type="ECO:0000256" key="8">
    <source>
        <dbReference type="SAM" id="MobiDB-lite"/>
    </source>
</evidence>
<reference evidence="11 12" key="1">
    <citation type="submission" date="2024-03" db="EMBL/GenBank/DDBJ databases">
        <title>The Acrasis kona genome and developmental transcriptomes reveal deep origins of eukaryotic multicellular pathways.</title>
        <authorList>
            <person name="Sheikh S."/>
            <person name="Fu C.-J."/>
            <person name="Brown M.W."/>
            <person name="Baldauf S.L."/>
        </authorList>
    </citation>
    <scope>NUCLEOTIDE SEQUENCE [LARGE SCALE GENOMIC DNA]</scope>
    <source>
        <strain evidence="11 12">ATCC MYA-3509</strain>
    </source>
</reference>
<dbReference type="InterPro" id="IPR024041">
    <property type="entry name" value="NH4_transpt_AmtB-like_dom"/>
</dbReference>
<feature type="transmembrane region" description="Helical" evidence="9">
    <location>
        <begin position="310"/>
        <end position="331"/>
    </location>
</feature>
<feature type="transmembrane region" description="Helical" evidence="9">
    <location>
        <begin position="338"/>
        <end position="355"/>
    </location>
</feature>
<keyword evidence="5 9" id="KW-1133">Transmembrane helix</keyword>
<keyword evidence="4 9" id="KW-0812">Transmembrane</keyword>
<dbReference type="Gene3D" id="1.10.3430.10">
    <property type="entry name" value="Ammonium transporter AmtB like domains"/>
    <property type="match status" value="1"/>
</dbReference>
<gene>
    <name evidence="11" type="ORF">AKO1_001444</name>
</gene>
<keyword evidence="7" id="KW-0924">Ammonia transport</keyword>
<dbReference type="GO" id="GO:0005886">
    <property type="term" value="C:plasma membrane"/>
    <property type="evidence" value="ECO:0007669"/>
    <property type="project" value="TreeGrafter"/>
</dbReference>
<dbReference type="InterPro" id="IPR029020">
    <property type="entry name" value="Ammonium/urea_transptr"/>
</dbReference>
<dbReference type="InterPro" id="IPR001905">
    <property type="entry name" value="Ammonium_transpt"/>
</dbReference>
<dbReference type="PANTHER" id="PTHR43029">
    <property type="entry name" value="AMMONIUM TRANSPORTER MEP2"/>
    <property type="match status" value="1"/>
</dbReference>
<keyword evidence="12" id="KW-1185">Reference proteome</keyword>
<keyword evidence="3" id="KW-0813">Transport</keyword>
<comment type="similarity">
    <text evidence="2">Belongs to the ammonia transporter channel (TC 1.A.11.2) family.</text>
</comment>
<dbReference type="SUPFAM" id="SSF111352">
    <property type="entry name" value="Ammonium transporter"/>
    <property type="match status" value="2"/>
</dbReference>
<feature type="transmembrane region" description="Helical" evidence="9">
    <location>
        <begin position="396"/>
        <end position="418"/>
    </location>
</feature>
<feature type="transmembrane region" description="Helical" evidence="9">
    <location>
        <begin position="58"/>
        <end position="75"/>
    </location>
</feature>
<feature type="transmembrane region" description="Helical" evidence="9">
    <location>
        <begin position="145"/>
        <end position="166"/>
    </location>
</feature>
<dbReference type="GO" id="GO:0008519">
    <property type="term" value="F:ammonium channel activity"/>
    <property type="evidence" value="ECO:0007669"/>
    <property type="project" value="InterPro"/>
</dbReference>
<evidence type="ECO:0000259" key="10">
    <source>
        <dbReference type="Pfam" id="PF00909"/>
    </source>
</evidence>
<evidence type="ECO:0000256" key="7">
    <source>
        <dbReference type="ARBA" id="ARBA00023177"/>
    </source>
</evidence>